<keyword evidence="1" id="KW-0812">Transmembrane</keyword>
<dbReference type="Pfam" id="PF14126">
    <property type="entry name" value="DUF4293"/>
    <property type="match status" value="1"/>
</dbReference>
<protein>
    <recommendedName>
        <fullName evidence="3">DUF4293 family protein</fullName>
    </recommendedName>
</protein>
<comment type="caution">
    <text evidence="2">The sequence shown here is derived from an EMBL/GenBank/DDBJ whole genome shotgun (WGS) entry which is preliminary data.</text>
</comment>
<keyword evidence="1" id="KW-1133">Transmembrane helix</keyword>
<evidence type="ECO:0000256" key="1">
    <source>
        <dbReference type="SAM" id="Phobius"/>
    </source>
</evidence>
<reference evidence="2" key="1">
    <citation type="submission" date="2019-03" db="EMBL/GenBank/DDBJ databases">
        <title>Single cell metagenomics reveals metabolic interactions within the superorganism composed of flagellate Streblomastix strix and complex community of Bacteroidetes bacteria on its surface.</title>
        <authorList>
            <person name="Treitli S.C."/>
            <person name="Kolisko M."/>
            <person name="Husnik F."/>
            <person name="Keeling P."/>
            <person name="Hampl V."/>
        </authorList>
    </citation>
    <scope>NUCLEOTIDE SEQUENCE</scope>
    <source>
        <strain evidence="2">STM</strain>
    </source>
</reference>
<feature type="transmembrane region" description="Helical" evidence="1">
    <location>
        <begin position="7"/>
        <end position="29"/>
    </location>
</feature>
<accession>A0A5J4Q143</accession>
<keyword evidence="1" id="KW-0472">Membrane</keyword>
<dbReference type="InterPro" id="IPR025635">
    <property type="entry name" value="DUF4293"/>
</dbReference>
<dbReference type="AlphaFoldDB" id="A0A5J4Q143"/>
<gene>
    <name evidence="2" type="ORF">EZS27_034314</name>
</gene>
<sequence>MIQRIQSLYLLLVTGLLIVSIYMPLGYFYSESGGEPYIFSTWGLDTENYFYSTWGILIIISLCAGIAFTTIFFFKKRMLQMRMTIFNSVLAIGYYLAVMAFYFILRDKPETGLFRISWTLCFPAIAVILNLFVIRAIWHDEIMVKATNRLR</sequence>
<evidence type="ECO:0008006" key="3">
    <source>
        <dbReference type="Google" id="ProtNLM"/>
    </source>
</evidence>
<name>A0A5J4Q143_9ZZZZ</name>
<feature type="transmembrane region" description="Helical" evidence="1">
    <location>
        <begin position="49"/>
        <end position="73"/>
    </location>
</feature>
<feature type="transmembrane region" description="Helical" evidence="1">
    <location>
        <begin position="116"/>
        <end position="138"/>
    </location>
</feature>
<dbReference type="EMBL" id="SNRY01005347">
    <property type="protein sequence ID" value="KAA6315192.1"/>
    <property type="molecule type" value="Genomic_DNA"/>
</dbReference>
<feature type="transmembrane region" description="Helical" evidence="1">
    <location>
        <begin position="85"/>
        <end position="104"/>
    </location>
</feature>
<proteinExistence type="predicted"/>
<evidence type="ECO:0000313" key="2">
    <source>
        <dbReference type="EMBL" id="KAA6315192.1"/>
    </source>
</evidence>
<organism evidence="2">
    <name type="scientific">termite gut metagenome</name>
    <dbReference type="NCBI Taxonomy" id="433724"/>
    <lineage>
        <taxon>unclassified sequences</taxon>
        <taxon>metagenomes</taxon>
        <taxon>organismal metagenomes</taxon>
    </lineage>
</organism>